<organism evidence="1 2">
    <name type="scientific">Streptomyces phage TurkishDelight</name>
    <dbReference type="NCBI Taxonomy" id="2793708"/>
    <lineage>
        <taxon>Viruses</taxon>
        <taxon>Duplodnaviria</taxon>
        <taxon>Heunggongvirae</taxon>
        <taxon>Uroviricota</taxon>
        <taxon>Caudoviricetes</taxon>
        <taxon>Dolmabahcevirus</taxon>
        <taxon>Dolmabahcevirus turkishdelight</taxon>
    </lineage>
</organism>
<keyword evidence="2" id="KW-1185">Reference proteome</keyword>
<protein>
    <submittedName>
        <fullName evidence="1">Uncharacterized protein</fullName>
    </submittedName>
</protein>
<evidence type="ECO:0000313" key="1">
    <source>
        <dbReference type="EMBL" id="QPL14069.1"/>
    </source>
</evidence>
<gene>
    <name evidence="1" type="primary">40</name>
    <name evidence="1" type="ORF">SEA_TURKISHDELIGHT_40</name>
</gene>
<dbReference type="RefSeq" id="YP_010755656.1">
    <property type="nucleotide sequence ID" value="NC_073473.1"/>
</dbReference>
<reference evidence="1 2" key="1">
    <citation type="submission" date="2020-11" db="EMBL/GenBank/DDBJ databases">
        <authorList>
            <person name="Asamoah-Frimpong E.A."/>
            <person name="Attaran A."/>
            <person name="Berhane B."/>
            <person name="Boone B.K."/>
            <person name="Cesta G."/>
            <person name="Chorbajian C."/>
            <person name="Cowan J.T."/>
            <person name="Datu D.V."/>
            <person name="Der L."/>
            <person name="Egbunine A.O."/>
            <person name="Giampietro H."/>
            <person name="Gunnison R.P."/>
            <person name="Joseph M.A."/>
            <person name="Kiewe T."/>
            <person name="Oboh E.C."/>
            <person name="O'Neill K."/>
            <person name="Oxlaj J.A."/>
            <person name="Patel A.K."/>
            <person name="Saqaf K."/>
            <person name="Vuong K."/>
            <person name="Walker C."/>
            <person name="Wikina T."/>
            <person name="Yan T."/>
            <person name="Avazpour P."/>
            <person name="Kim F.M."/>
            <person name="Mason K.J."/>
            <person name="Nguyen D.A."/>
            <person name="Pettit S.M."/>
            <person name="Zhou O.J."/>
            <person name="Brissett D.L."/>
            <person name="Gualtieri C."/>
            <person name="Hufford T.M."/>
            <person name="Ko J.M."/>
            <person name="Novak J.K."/>
            <person name="Smith Z.M."/>
            <person name="Erill I."/>
            <person name="Caruso S.M."/>
            <person name="Garlena R.A."/>
            <person name="Russell D.A."/>
            <person name="Pope W.H."/>
            <person name="Jacobs-Sera D."/>
            <person name="Hatfull G.F."/>
        </authorList>
    </citation>
    <scope>NUCLEOTIDE SEQUENCE [LARGE SCALE GENOMIC DNA]</scope>
</reference>
<dbReference type="Proteomes" id="UP000595090">
    <property type="component" value="Segment"/>
</dbReference>
<dbReference type="KEGG" id="vg:80020326"/>
<evidence type="ECO:0000313" key="2">
    <source>
        <dbReference type="Proteomes" id="UP000595090"/>
    </source>
</evidence>
<sequence length="96" mass="10579">MNHRPYPNAARAARHMRRATTVTRCRICQHPVSAHARVGGVRICTRSRDGQAASCSACAREIREFPLSAGLNELMRQWRTPPSGPPALVGAAVYRD</sequence>
<dbReference type="GeneID" id="80020326"/>
<name>A0A7T0M103_9CAUD</name>
<proteinExistence type="predicted"/>
<accession>A0A7T0M103</accession>
<dbReference type="EMBL" id="MW291017">
    <property type="protein sequence ID" value="QPL14069.1"/>
    <property type="molecule type" value="Genomic_DNA"/>
</dbReference>